<name>A0A0E0Y6K4_ECO1C</name>
<dbReference type="Proteomes" id="UP000006167">
    <property type="component" value="Plasmid pAA-EA11"/>
</dbReference>
<reference evidence="1 2" key="1">
    <citation type="journal article" date="2012" name="PLoS ONE">
        <title>Genomic comparison of Escherichia coli O104:H4 isolates from 2009 and 2011 reveals plasmid, and prophage heterogeneity, including Shiga toxin encoding phage stx2.</title>
        <authorList>
            <consortium name="Threat Characterization Consortium"/>
            <person name="Ahmed S.A."/>
            <person name="Awosika J."/>
            <person name="Baldwin C."/>
            <person name="Bishop-Lilly K.A."/>
            <person name="Biswas B."/>
            <person name="Broomall S."/>
            <person name="Chain P.S."/>
            <person name="Chertkov O."/>
            <person name="Chokoshvili O."/>
            <person name="Coyne S."/>
            <person name="Davenport K."/>
            <person name="Detter J.C."/>
            <person name="Dorman W."/>
            <person name="Erkkila T.H."/>
            <person name="Folster J.P."/>
            <person name="Frey K.G."/>
            <person name="George M."/>
            <person name="Gleasner C."/>
            <person name="Henry M."/>
            <person name="Hill K.K."/>
            <person name="Hubbard K."/>
            <person name="Insalaco J."/>
            <person name="Johnson S."/>
            <person name="Kitzmiller A."/>
            <person name="Krepps M."/>
            <person name="Lo C.C."/>
            <person name="Luu T."/>
            <person name="McNew L.A."/>
            <person name="Minogue T."/>
            <person name="Munk C.A."/>
            <person name="Osborne B."/>
            <person name="Patel M."/>
            <person name="Reitenga K.G."/>
            <person name="Rosenzweig C.N."/>
            <person name="Shea A."/>
            <person name="Shen X."/>
            <person name="Strockbine N."/>
            <person name="Tarr C."/>
            <person name="Teshima H."/>
            <person name="van Gieson E."/>
            <person name="Verratti K."/>
            <person name="Wolcott M."/>
            <person name="Xie G."/>
            <person name="Sozhamannan S."/>
            <person name="Gibbons H.S."/>
        </authorList>
    </citation>
    <scope>NUCLEOTIDE SEQUENCE [LARGE SCALE GENOMIC DNA]</scope>
    <source>
        <strain evidence="1 2">2011C-3493</strain>
        <plasmid evidence="2">Plasmid pAA-EA11</plasmid>
    </source>
</reference>
<accession>A0A0E0Y6K4</accession>
<dbReference type="KEGG" id="esl:O3K_26492"/>
<protein>
    <submittedName>
        <fullName evidence="1">Transposase</fullName>
    </submittedName>
</protein>
<proteinExistence type="predicted"/>
<dbReference type="EMBL" id="CP003291">
    <property type="protein sequence ID" value="AFS77083.1"/>
    <property type="molecule type" value="Genomic_DNA"/>
</dbReference>
<geneLocation type="plasmid" evidence="1 2">
    <name>pAA-EA11</name>
</geneLocation>
<organism evidence="1 2">
    <name type="scientific">Escherichia coli O104:H4 (strain 2011C-3493)</name>
    <dbReference type="NCBI Taxonomy" id="1133852"/>
    <lineage>
        <taxon>Bacteria</taxon>
        <taxon>Pseudomonadati</taxon>
        <taxon>Pseudomonadota</taxon>
        <taxon>Gammaproteobacteria</taxon>
        <taxon>Enterobacterales</taxon>
        <taxon>Enterobacteriaceae</taxon>
        <taxon>Escherichia</taxon>
    </lineage>
</organism>
<dbReference type="AlphaFoldDB" id="A0A0E0Y6K4"/>
<keyword evidence="1" id="KW-0614">Plasmid</keyword>
<dbReference type="HOGENOM" id="CLU_3403235_0_0_6"/>
<gene>
    <name evidence="1" type="ordered locus">O3K_26492</name>
</gene>
<evidence type="ECO:0000313" key="2">
    <source>
        <dbReference type="Proteomes" id="UP000006167"/>
    </source>
</evidence>
<evidence type="ECO:0000313" key="1">
    <source>
        <dbReference type="EMBL" id="AFS77083.1"/>
    </source>
</evidence>
<sequence>MLTLEVIRKINDWPSNRVHELLPWNLSAVK</sequence>